<dbReference type="Gene3D" id="3.40.50.620">
    <property type="entry name" value="HUPs"/>
    <property type="match status" value="1"/>
</dbReference>
<sequence>MAILVIAEHDNQSIKAATLNTVSAAAKLGGDVHV</sequence>
<dbReference type="EMBL" id="AMXD01000118">
    <property type="protein sequence ID" value="ENO83713.1"/>
    <property type="molecule type" value="Genomic_DNA"/>
</dbReference>
<accession>N6YNF0</accession>
<gene>
    <name evidence="1" type="ORF">C665_15378</name>
</gene>
<dbReference type="Proteomes" id="UP000013042">
    <property type="component" value="Unassembled WGS sequence"/>
</dbReference>
<evidence type="ECO:0000313" key="1">
    <source>
        <dbReference type="EMBL" id="ENO83713.1"/>
    </source>
</evidence>
<reference evidence="1 2" key="1">
    <citation type="submission" date="2012-09" db="EMBL/GenBank/DDBJ databases">
        <title>Draft Genome Sequences of 6 Strains from Genus Thauera.</title>
        <authorList>
            <person name="Liu B."/>
            <person name="Shapleigh J.P."/>
            <person name="Frostegard A.H."/>
        </authorList>
    </citation>
    <scope>NUCLEOTIDE SEQUENCE [LARGE SCALE GENOMIC DNA]</scope>
    <source>
        <strain evidence="1 2">S2</strain>
    </source>
</reference>
<dbReference type="SUPFAM" id="SSF52402">
    <property type="entry name" value="Adenine nucleotide alpha hydrolases-like"/>
    <property type="match status" value="1"/>
</dbReference>
<dbReference type="InterPro" id="IPR014729">
    <property type="entry name" value="Rossmann-like_a/b/a_fold"/>
</dbReference>
<evidence type="ECO:0000313" key="2">
    <source>
        <dbReference type="Proteomes" id="UP000013042"/>
    </source>
</evidence>
<organism evidence="1 2">
    <name type="scientific">Thauera aminoaromatica S2</name>
    <dbReference type="NCBI Taxonomy" id="1234381"/>
    <lineage>
        <taxon>Bacteria</taxon>
        <taxon>Pseudomonadati</taxon>
        <taxon>Pseudomonadota</taxon>
        <taxon>Betaproteobacteria</taxon>
        <taxon>Rhodocyclales</taxon>
        <taxon>Zoogloeaceae</taxon>
        <taxon>Thauera</taxon>
    </lineage>
</organism>
<feature type="non-terminal residue" evidence="1">
    <location>
        <position position="34"/>
    </location>
</feature>
<dbReference type="AlphaFoldDB" id="N6YNF0"/>
<comment type="caution">
    <text evidence="1">The sequence shown here is derived from an EMBL/GenBank/DDBJ whole genome shotgun (WGS) entry which is preliminary data.</text>
</comment>
<proteinExistence type="predicted"/>
<protein>
    <submittedName>
        <fullName evidence="1">Electron transfer flavoprotein subunit alpha</fullName>
    </submittedName>
</protein>
<name>N6YNF0_THASP</name>